<evidence type="ECO:0000313" key="3">
    <source>
        <dbReference type="Proteomes" id="UP000236379"/>
    </source>
</evidence>
<dbReference type="OrthoDB" id="74316at2"/>
<evidence type="ECO:0000256" key="1">
    <source>
        <dbReference type="SAM" id="Phobius"/>
    </source>
</evidence>
<comment type="caution">
    <text evidence="2">The sequence shown here is derived from an EMBL/GenBank/DDBJ whole genome shotgun (WGS) entry which is preliminary data.</text>
</comment>
<dbReference type="EMBL" id="PPPD01000001">
    <property type="protein sequence ID" value="PNY80138.1"/>
    <property type="molecule type" value="Genomic_DNA"/>
</dbReference>
<proteinExistence type="predicted"/>
<keyword evidence="1" id="KW-1133">Transmembrane helix</keyword>
<keyword evidence="1" id="KW-0472">Membrane</keyword>
<keyword evidence="3" id="KW-1185">Reference proteome</keyword>
<sequence length="385" mass="40924">MTTRALSDQRALTTYLRRATWGLPEGRRQELWDELEEHILTRAEHLQFTDLSPSQALAQALRELGPPARLTLGMAKVYTMPKLLIAAGAAALALSAALYAMAGGGETPMLTLPVVTQSPVKPSCVRGTKPSGDNITIVSENNGITCYTFNDGTSYLGAYLNGNDIVKAIRAQGGRATLKGNRLDVSLPGTGSGGGEIGANFTRNGQPYFDAFRLIDGVGTPLPIRFAGFAAPQVQIGAINLRFGTGEQSVGRLFYNPLYSLFISSLKGVVAQPGITGGGYFMDSPRSPNSRHRVATTLAPGEVVMLITKRAGERYMADTAEVGADRSAVLQSEASKVRFVSSLGQLGPYPGGGRINALLVRVTNIPLDQLKTGIFLPARPTSDAR</sequence>
<feature type="transmembrane region" description="Helical" evidence="1">
    <location>
        <begin position="83"/>
        <end position="102"/>
    </location>
</feature>
<accession>A0A2K3UUE2</accession>
<gene>
    <name evidence="2" type="ORF">CVO96_01110</name>
</gene>
<evidence type="ECO:0000313" key="2">
    <source>
        <dbReference type="EMBL" id="PNY80138.1"/>
    </source>
</evidence>
<dbReference type="Pfam" id="PF22564">
    <property type="entry name" value="HAAS"/>
    <property type="match status" value="1"/>
</dbReference>
<reference evidence="2 3" key="1">
    <citation type="submission" date="2018-01" db="EMBL/GenBank/DDBJ databases">
        <title>Deinococcus koreensis sp. nov., a radiation-resistant bacterium isolated from river water.</title>
        <authorList>
            <person name="Choi A."/>
        </authorList>
    </citation>
    <scope>NUCLEOTIDE SEQUENCE [LARGE SCALE GENOMIC DNA]</scope>
    <source>
        <strain evidence="2 3">SJW1-2</strain>
    </source>
</reference>
<dbReference type="Proteomes" id="UP000236379">
    <property type="component" value="Unassembled WGS sequence"/>
</dbReference>
<organism evidence="2 3">
    <name type="scientific">Deinococcus koreensis</name>
    <dbReference type="NCBI Taxonomy" id="2054903"/>
    <lineage>
        <taxon>Bacteria</taxon>
        <taxon>Thermotogati</taxon>
        <taxon>Deinococcota</taxon>
        <taxon>Deinococci</taxon>
        <taxon>Deinococcales</taxon>
        <taxon>Deinococcaceae</taxon>
        <taxon>Deinococcus</taxon>
    </lineage>
</organism>
<dbReference type="AlphaFoldDB" id="A0A2K3UUE2"/>
<dbReference type="InterPro" id="IPR047928">
    <property type="entry name" value="Perm_prefix_1"/>
</dbReference>
<dbReference type="NCBIfam" id="NF038403">
    <property type="entry name" value="perm_prefix_1"/>
    <property type="match status" value="1"/>
</dbReference>
<keyword evidence="1" id="KW-0812">Transmembrane</keyword>
<dbReference type="RefSeq" id="WP_103309383.1">
    <property type="nucleotide sequence ID" value="NZ_PPPD01000001.1"/>
</dbReference>
<protein>
    <submittedName>
        <fullName evidence="2">Uncharacterized protein</fullName>
    </submittedName>
</protein>
<name>A0A2K3UUE2_9DEIO</name>